<feature type="region of interest" description="Disordered" evidence="1">
    <location>
        <begin position="263"/>
        <end position="282"/>
    </location>
</feature>
<organism evidence="2">
    <name type="scientific">Podoviridae sp. ct3lO13</name>
    <dbReference type="NCBI Taxonomy" id="2826538"/>
    <lineage>
        <taxon>Viruses</taxon>
        <taxon>Duplodnaviria</taxon>
        <taxon>Heunggongvirae</taxon>
        <taxon>Uroviricota</taxon>
        <taxon>Caudoviricetes</taxon>
    </lineage>
</organism>
<accession>A0A8S5QSB6</accession>
<protein>
    <submittedName>
        <fullName evidence="2">Upper collar protein</fullName>
    </submittedName>
</protein>
<reference evidence="2" key="1">
    <citation type="journal article" date="2021" name="Proc. Natl. Acad. Sci. U.S.A.">
        <title>A Catalog of Tens of Thousands of Viruses from Human Metagenomes Reveals Hidden Associations with Chronic Diseases.</title>
        <authorList>
            <person name="Tisza M.J."/>
            <person name="Buck C.B."/>
        </authorList>
    </citation>
    <scope>NUCLEOTIDE SEQUENCE</scope>
    <source>
        <strain evidence="2">Ct3lO13</strain>
    </source>
</reference>
<dbReference type="Gene3D" id="2.40.500.10">
    <property type="entry name" value="Upper collar protein gp10 (connector protein)"/>
    <property type="match status" value="1"/>
</dbReference>
<name>A0A8S5QSB6_9CAUD</name>
<feature type="compositionally biased region" description="Basic and acidic residues" evidence="1">
    <location>
        <begin position="273"/>
        <end position="282"/>
    </location>
</feature>
<sequence>MNNDSYIQYFYRLMELSISMFEWNGLPKTVDPRYLELHLFKNGSMVYFRDEVMGDLCLDCIANGQFDVYGNPISRRAYSSYNQYQKTLNESDSVIIWNNYLRQPSVLDVKMFAKRLYNLDRIIDVNVNAQKTPVLVQGTEKQRLTLVNLYKEFDGNAPFIFGDKNLDLNSLRAISTNAPYVADKLYQLKTQIWNEALTYLGISNLNIQKKERMITDEVQRNQGGTIASRYSRLEARREAVEKINNMFGTDISVDYREDFQITNDSENDANDNDFGKKNNSEW</sequence>
<dbReference type="EMBL" id="BK015715">
    <property type="protein sequence ID" value="DAE21699.1"/>
    <property type="molecule type" value="Genomic_DNA"/>
</dbReference>
<evidence type="ECO:0000313" key="2">
    <source>
        <dbReference type="EMBL" id="DAE21699.1"/>
    </source>
</evidence>
<dbReference type="InterPro" id="IPR036199">
    <property type="entry name" value="Gp10_sf"/>
</dbReference>
<dbReference type="Gene3D" id="3.30.1350.20">
    <property type="entry name" value="Bacteriophage PHI-29 conector. Domain 3"/>
    <property type="match status" value="1"/>
</dbReference>
<evidence type="ECO:0000256" key="1">
    <source>
        <dbReference type="SAM" id="MobiDB-lite"/>
    </source>
</evidence>
<dbReference type="InterPro" id="IPR008016">
    <property type="entry name" value="Gp10"/>
</dbReference>
<dbReference type="SUPFAM" id="SSF56826">
    <property type="entry name" value="Upper collar protein gp10 (connector protein)"/>
    <property type="match status" value="1"/>
</dbReference>
<proteinExistence type="predicted"/>
<dbReference type="Pfam" id="PF05352">
    <property type="entry name" value="Phage_connector"/>
    <property type="match status" value="1"/>
</dbReference>
<dbReference type="Gene3D" id="1.10.246.30">
    <property type="match status" value="1"/>
</dbReference>